<dbReference type="EMBL" id="LGTZ01000562">
    <property type="protein sequence ID" value="OJD24437.1"/>
    <property type="molecule type" value="Genomic_DNA"/>
</dbReference>
<feature type="region of interest" description="Disordered" evidence="1">
    <location>
        <begin position="94"/>
        <end position="130"/>
    </location>
</feature>
<reference evidence="2 3" key="1">
    <citation type="submission" date="2015-08" db="EMBL/GenBank/DDBJ databases">
        <title>Emmonsia species relationships and genome sequence.</title>
        <authorList>
            <person name="Cuomo C.A."/>
            <person name="Schwartz I.S."/>
            <person name="Kenyon C."/>
            <person name="De Hoog G.S."/>
            <person name="Govender N.P."/>
            <person name="Botha A."/>
            <person name="Moreno L."/>
            <person name="De Vries M."/>
            <person name="Munoz J.F."/>
            <person name="Stielow J.B."/>
        </authorList>
    </citation>
    <scope>NUCLEOTIDE SEQUENCE [LARGE SCALE GENOMIC DNA]</scope>
    <source>
        <strain evidence="2 3">EI222</strain>
    </source>
</reference>
<sequence length="130" mass="14522">MPPPSSPPSRRARPNLPSALKPAESSPSVRVSFSRFISARQVLSTPKQWHGAPVATLRRGMLVLGGGRVQSLDAETRSQLELFRNLCFLNDEEYSPADHSKQMQSVVQRGQKRSQDDEQGGPNKLRQFRI</sequence>
<proteinExistence type="predicted"/>
<keyword evidence="3" id="KW-1185">Reference proteome</keyword>
<evidence type="ECO:0000313" key="2">
    <source>
        <dbReference type="EMBL" id="OJD24437.1"/>
    </source>
</evidence>
<evidence type="ECO:0000313" key="3">
    <source>
        <dbReference type="Proteomes" id="UP000242791"/>
    </source>
</evidence>
<dbReference type="STRING" id="1658174.A0A1J9R9U9"/>
<name>A0A1J9R9U9_9EURO</name>
<dbReference type="Proteomes" id="UP000242791">
    <property type="component" value="Unassembled WGS sequence"/>
</dbReference>
<protein>
    <submittedName>
        <fullName evidence="2">Uncharacterized protein</fullName>
    </submittedName>
</protein>
<evidence type="ECO:0000256" key="1">
    <source>
        <dbReference type="SAM" id="MobiDB-lite"/>
    </source>
</evidence>
<feature type="region of interest" description="Disordered" evidence="1">
    <location>
        <begin position="1"/>
        <end position="27"/>
    </location>
</feature>
<dbReference type="OrthoDB" id="3800761at2759"/>
<dbReference type="AlphaFoldDB" id="A0A1J9R9U9"/>
<dbReference type="VEuPathDB" id="FungiDB:ACJ73_04204"/>
<gene>
    <name evidence="2" type="ORF">ACJ73_04204</name>
</gene>
<comment type="caution">
    <text evidence="2">The sequence shown here is derived from an EMBL/GenBank/DDBJ whole genome shotgun (WGS) entry which is preliminary data.</text>
</comment>
<organism evidence="2 3">
    <name type="scientific">Blastomyces percursus</name>
    <dbReference type="NCBI Taxonomy" id="1658174"/>
    <lineage>
        <taxon>Eukaryota</taxon>
        <taxon>Fungi</taxon>
        <taxon>Dikarya</taxon>
        <taxon>Ascomycota</taxon>
        <taxon>Pezizomycotina</taxon>
        <taxon>Eurotiomycetes</taxon>
        <taxon>Eurotiomycetidae</taxon>
        <taxon>Onygenales</taxon>
        <taxon>Ajellomycetaceae</taxon>
        <taxon>Blastomyces</taxon>
    </lineage>
</organism>
<accession>A0A1J9R9U9</accession>